<dbReference type="InterPro" id="IPR033747">
    <property type="entry name" value="PurE_ClassI"/>
</dbReference>
<dbReference type="Gene3D" id="3.40.50.1970">
    <property type="match status" value="1"/>
</dbReference>
<feature type="binding site" evidence="3 5">
    <location>
        <position position="66"/>
    </location>
    <ligand>
        <name>substrate</name>
    </ligand>
</feature>
<dbReference type="PIRSF" id="PIRSF001338">
    <property type="entry name" value="AIR_carboxylase"/>
    <property type="match status" value="1"/>
</dbReference>
<feature type="domain" description="PurE" evidence="6">
    <location>
        <begin position="28"/>
        <end position="179"/>
    </location>
</feature>
<dbReference type="AlphaFoldDB" id="A0A212QUV1"/>
<dbReference type="SUPFAM" id="SSF52255">
    <property type="entry name" value="N5-CAIR mutase (phosphoribosylaminoimidazole carboxylase, PurE)"/>
    <property type="match status" value="1"/>
</dbReference>
<keyword evidence="1 3" id="KW-0658">Purine biosynthesis</keyword>
<dbReference type="InterPro" id="IPR000031">
    <property type="entry name" value="PurE_dom"/>
</dbReference>
<evidence type="ECO:0000259" key="6">
    <source>
        <dbReference type="SMART" id="SM01001"/>
    </source>
</evidence>
<evidence type="ECO:0000256" key="5">
    <source>
        <dbReference type="PIRSR" id="PIRSR001338-1"/>
    </source>
</evidence>
<dbReference type="UniPathway" id="UPA00074">
    <property type="reaction ID" value="UER00943"/>
</dbReference>
<organism evidence="7 8">
    <name type="scientific">Arboricoccus pini</name>
    <dbReference type="NCBI Taxonomy" id="1963835"/>
    <lineage>
        <taxon>Bacteria</taxon>
        <taxon>Pseudomonadati</taxon>
        <taxon>Pseudomonadota</taxon>
        <taxon>Alphaproteobacteria</taxon>
        <taxon>Geminicoccales</taxon>
        <taxon>Geminicoccaceae</taxon>
        <taxon>Arboricoccus</taxon>
    </lineage>
</organism>
<proteinExistence type="inferred from homology"/>
<name>A0A212QUV1_9PROT</name>
<evidence type="ECO:0000256" key="4">
    <source>
        <dbReference type="PIRNR" id="PIRNR001338"/>
    </source>
</evidence>
<evidence type="ECO:0000313" key="8">
    <source>
        <dbReference type="Proteomes" id="UP000197065"/>
    </source>
</evidence>
<feature type="binding site" evidence="3 5">
    <location>
        <position position="36"/>
    </location>
    <ligand>
        <name>substrate</name>
    </ligand>
</feature>
<keyword evidence="8" id="KW-1185">Reference proteome</keyword>
<comment type="function">
    <text evidence="3 4">Catalyzes the conversion of N5-carboxyaminoimidazole ribonucleotide (N5-CAIR) to 4-carboxy-5-aminoimidazole ribonucleotide (CAIR).</text>
</comment>
<evidence type="ECO:0000256" key="3">
    <source>
        <dbReference type="HAMAP-Rule" id="MF_01929"/>
    </source>
</evidence>
<feature type="binding site" evidence="3 5">
    <location>
        <position position="39"/>
    </location>
    <ligand>
        <name>substrate</name>
    </ligand>
</feature>
<dbReference type="EMBL" id="FYEH01000003">
    <property type="protein sequence ID" value="SNB63467.1"/>
    <property type="molecule type" value="Genomic_DNA"/>
</dbReference>
<comment type="catalytic activity">
    <reaction evidence="3 4">
        <text>5-carboxyamino-1-(5-phospho-D-ribosyl)imidazole + H(+) = 5-amino-1-(5-phospho-D-ribosyl)imidazole-4-carboxylate</text>
        <dbReference type="Rhea" id="RHEA:13193"/>
        <dbReference type="ChEBI" id="CHEBI:15378"/>
        <dbReference type="ChEBI" id="CHEBI:58730"/>
        <dbReference type="ChEBI" id="CHEBI:77657"/>
        <dbReference type="EC" id="5.4.99.18"/>
    </reaction>
</comment>
<dbReference type="SMART" id="SM01001">
    <property type="entry name" value="AIRC"/>
    <property type="match status" value="1"/>
</dbReference>
<comment type="similarity">
    <text evidence="3">Belongs to the AIR carboxylase family. Class I subfamily.</text>
</comment>
<evidence type="ECO:0000256" key="1">
    <source>
        <dbReference type="ARBA" id="ARBA00022755"/>
    </source>
</evidence>
<sequence length="187" mass="18632">MTSEAADRDRPGAGASLSGAALSSANVANVAIVMGSQSDWATMQAAASILAELDIPFEAKIVSAHRTPARLVAFAEGAAAAGLKVIIAGAGGAAHLPGMVAASTHLPVLGVPVKSHALNGLDSLLSIVQMPGGVPVGTLAIGEAGAKNAALLAAAILALADPALDRRLQDWRRKQTLAVAERPSSPI</sequence>
<comment type="pathway">
    <text evidence="3 4">Purine metabolism; IMP biosynthesis via de novo pathway; 5-amino-1-(5-phospho-D-ribosyl)imidazole-4-carboxylate from 5-amino-1-(5-phospho-D-ribosyl)imidazole (N5-CAIR route): step 2/2.</text>
</comment>
<dbReference type="Proteomes" id="UP000197065">
    <property type="component" value="Unassembled WGS sequence"/>
</dbReference>
<dbReference type="InterPro" id="IPR024694">
    <property type="entry name" value="PurE_prokaryotes"/>
</dbReference>
<dbReference type="NCBIfam" id="TIGR01162">
    <property type="entry name" value="purE"/>
    <property type="match status" value="1"/>
</dbReference>
<dbReference type="GO" id="GO:0006189">
    <property type="term" value="P:'de novo' IMP biosynthetic process"/>
    <property type="evidence" value="ECO:0007669"/>
    <property type="project" value="UniProtKB-UniRule"/>
</dbReference>
<dbReference type="EC" id="5.4.99.18" evidence="3 4"/>
<reference evidence="7 8" key="1">
    <citation type="submission" date="2017-06" db="EMBL/GenBank/DDBJ databases">
        <authorList>
            <person name="Kim H.J."/>
            <person name="Triplett B.A."/>
        </authorList>
    </citation>
    <scope>NUCLEOTIDE SEQUENCE [LARGE SCALE GENOMIC DNA]</scope>
    <source>
        <strain evidence="7 8">B29T1</strain>
    </source>
</reference>
<dbReference type="PANTHER" id="PTHR23046:SF2">
    <property type="entry name" value="PHOSPHORIBOSYLAMINOIMIDAZOLE CARBOXYLASE"/>
    <property type="match status" value="1"/>
</dbReference>
<evidence type="ECO:0000313" key="7">
    <source>
        <dbReference type="EMBL" id="SNB63467.1"/>
    </source>
</evidence>
<dbReference type="PANTHER" id="PTHR23046">
    <property type="entry name" value="PHOSPHORIBOSYLAMINOIMIDAZOLE CARBOXYLASE CATALYTIC SUBUNIT"/>
    <property type="match status" value="1"/>
</dbReference>
<accession>A0A212QUV1</accession>
<dbReference type="GO" id="GO:0034023">
    <property type="term" value="F:5-(carboxyamino)imidazole ribonucleotide mutase activity"/>
    <property type="evidence" value="ECO:0007669"/>
    <property type="project" value="UniProtKB-UniRule"/>
</dbReference>
<protein>
    <recommendedName>
        <fullName evidence="3 4">N5-carboxyaminoimidazole ribonucleotide mutase</fullName>
        <shortName evidence="3 4">N5-CAIR mutase</shortName>
        <ecNumber evidence="3 4">5.4.99.18</ecNumber>
    </recommendedName>
    <alternativeName>
        <fullName evidence="3">5-(carboxyamino)imidazole ribonucleotide mutase</fullName>
    </alternativeName>
</protein>
<evidence type="ECO:0000256" key="2">
    <source>
        <dbReference type="ARBA" id="ARBA00023235"/>
    </source>
</evidence>
<dbReference type="Pfam" id="PF00731">
    <property type="entry name" value="AIRC"/>
    <property type="match status" value="1"/>
</dbReference>
<gene>
    <name evidence="3" type="primary">purE</name>
    <name evidence="7" type="ORF">SAMN07250955_103338</name>
</gene>
<keyword evidence="2 3" id="KW-0413">Isomerase</keyword>
<dbReference type="HAMAP" id="MF_01929">
    <property type="entry name" value="PurE_classI"/>
    <property type="match status" value="1"/>
</dbReference>